<evidence type="ECO:0000313" key="2">
    <source>
        <dbReference type="Proteomes" id="UP000837857"/>
    </source>
</evidence>
<sequence length="108" mass="12239">MQKHIVAIPPNNFTSATYHRWRTIGGRILFIMHEGPYGEEELVVWSGKLLPNSFNLSCATCVAVRVTRRVTAGCSNAAIHVGVLVIRLLRAGLHREHRDHIRKRLVTF</sequence>
<organism evidence="1 2">
    <name type="scientific">Iphiclides podalirius</name>
    <name type="common">scarce swallowtail</name>
    <dbReference type="NCBI Taxonomy" id="110791"/>
    <lineage>
        <taxon>Eukaryota</taxon>
        <taxon>Metazoa</taxon>
        <taxon>Ecdysozoa</taxon>
        <taxon>Arthropoda</taxon>
        <taxon>Hexapoda</taxon>
        <taxon>Insecta</taxon>
        <taxon>Pterygota</taxon>
        <taxon>Neoptera</taxon>
        <taxon>Endopterygota</taxon>
        <taxon>Lepidoptera</taxon>
        <taxon>Glossata</taxon>
        <taxon>Ditrysia</taxon>
        <taxon>Papilionoidea</taxon>
        <taxon>Papilionidae</taxon>
        <taxon>Papilioninae</taxon>
        <taxon>Iphiclides</taxon>
    </lineage>
</organism>
<protein>
    <submittedName>
        <fullName evidence="1">Uncharacterized protein</fullName>
    </submittedName>
</protein>
<dbReference type="Proteomes" id="UP000837857">
    <property type="component" value="Chromosome 10"/>
</dbReference>
<proteinExistence type="predicted"/>
<keyword evidence="2" id="KW-1185">Reference proteome</keyword>
<accession>A0ABN8HRN7</accession>
<name>A0ABN8HRN7_9NEOP</name>
<reference evidence="1" key="1">
    <citation type="submission" date="2022-03" db="EMBL/GenBank/DDBJ databases">
        <authorList>
            <person name="Martin H S."/>
        </authorList>
    </citation>
    <scope>NUCLEOTIDE SEQUENCE</scope>
</reference>
<evidence type="ECO:0000313" key="1">
    <source>
        <dbReference type="EMBL" id="CAH2037389.1"/>
    </source>
</evidence>
<gene>
    <name evidence="1" type="ORF">IPOD504_LOCUS1148</name>
</gene>
<dbReference type="EMBL" id="OW152822">
    <property type="protein sequence ID" value="CAH2037389.1"/>
    <property type="molecule type" value="Genomic_DNA"/>
</dbReference>
<feature type="non-terminal residue" evidence="1">
    <location>
        <position position="108"/>
    </location>
</feature>